<dbReference type="AlphaFoldDB" id="A0ABD2NS19"/>
<organism evidence="2 3">
    <name type="scientific">Cryptolaemus montrouzieri</name>
    <dbReference type="NCBI Taxonomy" id="559131"/>
    <lineage>
        <taxon>Eukaryota</taxon>
        <taxon>Metazoa</taxon>
        <taxon>Ecdysozoa</taxon>
        <taxon>Arthropoda</taxon>
        <taxon>Hexapoda</taxon>
        <taxon>Insecta</taxon>
        <taxon>Pterygota</taxon>
        <taxon>Neoptera</taxon>
        <taxon>Endopterygota</taxon>
        <taxon>Coleoptera</taxon>
        <taxon>Polyphaga</taxon>
        <taxon>Cucujiformia</taxon>
        <taxon>Coccinelloidea</taxon>
        <taxon>Coccinellidae</taxon>
        <taxon>Scymninae</taxon>
        <taxon>Scymnini</taxon>
        <taxon>Cryptolaemus</taxon>
    </lineage>
</organism>
<feature type="compositionally biased region" description="Polar residues" evidence="1">
    <location>
        <begin position="64"/>
        <end position="76"/>
    </location>
</feature>
<dbReference type="Proteomes" id="UP001516400">
    <property type="component" value="Unassembled WGS sequence"/>
</dbReference>
<comment type="caution">
    <text evidence="2">The sequence shown here is derived from an EMBL/GenBank/DDBJ whole genome shotgun (WGS) entry which is preliminary data.</text>
</comment>
<name>A0ABD2NS19_9CUCU</name>
<accession>A0ABD2NS19</accession>
<keyword evidence="3" id="KW-1185">Reference proteome</keyword>
<evidence type="ECO:0000256" key="1">
    <source>
        <dbReference type="SAM" id="MobiDB-lite"/>
    </source>
</evidence>
<dbReference type="EMBL" id="JABFTP020000144">
    <property type="protein sequence ID" value="KAL3281289.1"/>
    <property type="molecule type" value="Genomic_DNA"/>
</dbReference>
<sequence length="138" mass="15949">MNNVTNKQANLDIENERPIILTKTLESECESNPELSSDTSSADDSVNNSDDDFHSVSDEDENADTTNSANRTRITFHTSQFGKKAINDMRKEMKEGFDESKAQREDLKSELSKMSKELQEMRNEMERKEKSWTEEKIY</sequence>
<evidence type="ECO:0000313" key="2">
    <source>
        <dbReference type="EMBL" id="KAL3281289.1"/>
    </source>
</evidence>
<feature type="region of interest" description="Disordered" evidence="1">
    <location>
        <begin position="118"/>
        <end position="138"/>
    </location>
</feature>
<evidence type="ECO:0000313" key="3">
    <source>
        <dbReference type="Proteomes" id="UP001516400"/>
    </source>
</evidence>
<gene>
    <name evidence="2" type="ORF">HHI36_004502</name>
</gene>
<reference evidence="2 3" key="1">
    <citation type="journal article" date="2021" name="BMC Biol.">
        <title>Horizontally acquired antibacterial genes associated with adaptive radiation of ladybird beetles.</title>
        <authorList>
            <person name="Li H.S."/>
            <person name="Tang X.F."/>
            <person name="Huang Y.H."/>
            <person name="Xu Z.Y."/>
            <person name="Chen M.L."/>
            <person name="Du X.Y."/>
            <person name="Qiu B.Y."/>
            <person name="Chen P.T."/>
            <person name="Zhang W."/>
            <person name="Slipinski A."/>
            <person name="Escalona H.E."/>
            <person name="Waterhouse R.M."/>
            <person name="Zwick A."/>
            <person name="Pang H."/>
        </authorList>
    </citation>
    <scope>NUCLEOTIDE SEQUENCE [LARGE SCALE GENOMIC DNA]</scope>
    <source>
        <strain evidence="2">SYSU2018</strain>
    </source>
</reference>
<protein>
    <submittedName>
        <fullName evidence="2">Uncharacterized protein</fullName>
    </submittedName>
</protein>
<feature type="compositionally biased region" description="Low complexity" evidence="1">
    <location>
        <begin position="36"/>
        <end position="48"/>
    </location>
</feature>
<proteinExistence type="predicted"/>
<feature type="region of interest" description="Disordered" evidence="1">
    <location>
        <begin position="26"/>
        <end position="76"/>
    </location>
</feature>